<keyword evidence="1" id="KW-0812">Transmembrane</keyword>
<dbReference type="AlphaFoldDB" id="A0A5D0WMY9"/>
<dbReference type="InterPro" id="IPR010540">
    <property type="entry name" value="CmpB_TMEM229"/>
</dbReference>
<proteinExistence type="predicted"/>
<dbReference type="RefSeq" id="WP_148637302.1">
    <property type="nucleotide sequence ID" value="NZ_VSLA01000013.1"/>
</dbReference>
<feature type="transmembrane region" description="Helical" evidence="1">
    <location>
        <begin position="141"/>
        <end position="161"/>
    </location>
</feature>
<gene>
    <name evidence="2" type="ORF">FXB42_07315</name>
</gene>
<dbReference type="EMBL" id="VSLA01000013">
    <property type="protein sequence ID" value="TYC85682.1"/>
    <property type="molecule type" value="Genomic_DNA"/>
</dbReference>
<evidence type="ECO:0000313" key="2">
    <source>
        <dbReference type="EMBL" id="TYC85682.1"/>
    </source>
</evidence>
<feature type="transmembrane region" description="Helical" evidence="1">
    <location>
        <begin position="6"/>
        <end position="26"/>
    </location>
</feature>
<feature type="transmembrane region" description="Helical" evidence="1">
    <location>
        <begin position="66"/>
        <end position="85"/>
    </location>
</feature>
<feature type="transmembrane region" description="Helical" evidence="1">
    <location>
        <begin position="38"/>
        <end position="60"/>
    </location>
</feature>
<protein>
    <submittedName>
        <fullName evidence="2">Putative ABC transporter permease</fullName>
    </submittedName>
</protein>
<evidence type="ECO:0000256" key="1">
    <source>
        <dbReference type="SAM" id="Phobius"/>
    </source>
</evidence>
<sequence>MYYNLSLLFVYFFLYAIIGWMCEVVYCSIPEKKFINRGFLNGPYCPIYGVGALIIIMFLMPYVSDPILVFFIGIILTSTLEYVTSWGMEKLFHAKWWDYSDHKFNINGRVCLLNSFLFGLLCVILMYVVHPIVNELVNSFSAFWIQVIATIAAVFFVSDLVESTRETVSFNKKLGSVYEATTELKDHLKEKGITTAHEVTAKVRDLKDGTLTEAKDSAHHLIVSLTNRISENKVINRYSHRRIMNAFPKMSHLNHQTSLEIYKAFMEKNKAKHTKIDAN</sequence>
<keyword evidence="1" id="KW-0472">Membrane</keyword>
<dbReference type="Pfam" id="PF06541">
    <property type="entry name" value="ABC_trans_CmpB"/>
    <property type="match status" value="1"/>
</dbReference>
<accession>A0A5D0WMY9</accession>
<reference evidence="2 3" key="1">
    <citation type="submission" date="2019-08" db="EMBL/GenBank/DDBJ databases">
        <title>Isolation and enrichment of carboxydotrophic bacteria from anaerobic sludge for the production of bio-based chemicals from syngas.</title>
        <authorList>
            <person name="Antares A.L."/>
            <person name="Moreira J."/>
            <person name="Diender M."/>
            <person name="Parshina S.N."/>
            <person name="Stams A.J.M."/>
            <person name="Alves M."/>
            <person name="Alves J.I."/>
            <person name="Sousa D.Z."/>
        </authorList>
    </citation>
    <scope>NUCLEOTIDE SEQUENCE [LARGE SCALE GENOMIC DNA]</scope>
    <source>
        <strain evidence="2 3">JM</strain>
    </source>
</reference>
<name>A0A5D0WMY9_9FIRM</name>
<evidence type="ECO:0000313" key="3">
    <source>
        <dbReference type="Proteomes" id="UP000322619"/>
    </source>
</evidence>
<keyword evidence="1" id="KW-1133">Transmembrane helix</keyword>
<feature type="transmembrane region" description="Helical" evidence="1">
    <location>
        <begin position="106"/>
        <end position="129"/>
    </location>
</feature>
<comment type="caution">
    <text evidence="2">The sequence shown here is derived from an EMBL/GenBank/DDBJ whole genome shotgun (WGS) entry which is preliminary data.</text>
</comment>
<dbReference type="Proteomes" id="UP000322619">
    <property type="component" value="Unassembled WGS sequence"/>
</dbReference>
<organism evidence="2 3">
    <name type="scientific">Acetobacterium wieringae</name>
    <dbReference type="NCBI Taxonomy" id="52694"/>
    <lineage>
        <taxon>Bacteria</taxon>
        <taxon>Bacillati</taxon>
        <taxon>Bacillota</taxon>
        <taxon>Clostridia</taxon>
        <taxon>Eubacteriales</taxon>
        <taxon>Eubacteriaceae</taxon>
        <taxon>Acetobacterium</taxon>
    </lineage>
</organism>